<dbReference type="Pfam" id="PF12828">
    <property type="entry name" value="PXB"/>
    <property type="match status" value="1"/>
</dbReference>
<feature type="compositionally biased region" description="Polar residues" evidence="1">
    <location>
        <begin position="787"/>
        <end position="796"/>
    </location>
</feature>
<evidence type="ECO:0000313" key="3">
    <source>
        <dbReference type="EMBL" id="KXN69545.1"/>
    </source>
</evidence>
<dbReference type="Gene3D" id="3.30.1520.10">
    <property type="entry name" value="Phox-like domain"/>
    <property type="match status" value="1"/>
</dbReference>
<dbReference type="Pfam" id="PF12825">
    <property type="entry name" value="DUF3818"/>
    <property type="match status" value="1"/>
</dbReference>
<dbReference type="InterPro" id="IPR001683">
    <property type="entry name" value="PX_dom"/>
</dbReference>
<evidence type="ECO:0000256" key="1">
    <source>
        <dbReference type="SAM" id="MobiDB-lite"/>
    </source>
</evidence>
<dbReference type="PROSITE" id="PS50195">
    <property type="entry name" value="PX"/>
    <property type="match status" value="1"/>
</dbReference>
<accession>A0A137P3D6</accession>
<evidence type="ECO:0000259" key="2">
    <source>
        <dbReference type="PROSITE" id="PS50195"/>
    </source>
</evidence>
<proteinExistence type="predicted"/>
<evidence type="ECO:0000313" key="4">
    <source>
        <dbReference type="Proteomes" id="UP000070444"/>
    </source>
</evidence>
<dbReference type="AlphaFoldDB" id="A0A137P3D6"/>
<dbReference type="OrthoDB" id="71672at2759"/>
<reference evidence="3 4" key="1">
    <citation type="journal article" date="2015" name="Genome Biol. Evol.">
        <title>Phylogenomic analyses indicate that early fungi evolved digesting cell walls of algal ancestors of land plants.</title>
        <authorList>
            <person name="Chang Y."/>
            <person name="Wang S."/>
            <person name="Sekimoto S."/>
            <person name="Aerts A.L."/>
            <person name="Choi C."/>
            <person name="Clum A."/>
            <person name="LaButti K.M."/>
            <person name="Lindquist E.A."/>
            <person name="Yee Ngan C."/>
            <person name="Ohm R.A."/>
            <person name="Salamov A.A."/>
            <person name="Grigoriev I.V."/>
            <person name="Spatafora J.W."/>
            <person name="Berbee M.L."/>
        </authorList>
    </citation>
    <scope>NUCLEOTIDE SEQUENCE [LARGE SCALE GENOMIC DNA]</scope>
    <source>
        <strain evidence="3 4">NRRL 28638</strain>
    </source>
</reference>
<organism evidence="3 4">
    <name type="scientific">Conidiobolus coronatus (strain ATCC 28846 / CBS 209.66 / NRRL 28638)</name>
    <name type="common">Delacroixia coronata</name>
    <dbReference type="NCBI Taxonomy" id="796925"/>
    <lineage>
        <taxon>Eukaryota</taxon>
        <taxon>Fungi</taxon>
        <taxon>Fungi incertae sedis</taxon>
        <taxon>Zoopagomycota</taxon>
        <taxon>Entomophthoromycotina</taxon>
        <taxon>Entomophthoromycetes</taxon>
        <taxon>Entomophthorales</taxon>
        <taxon>Ancylistaceae</taxon>
        <taxon>Conidiobolus</taxon>
    </lineage>
</organism>
<dbReference type="InterPro" id="IPR024554">
    <property type="entry name" value="LEC1-like_C"/>
</dbReference>
<name>A0A137P3D6_CONC2</name>
<dbReference type="SUPFAM" id="SSF64268">
    <property type="entry name" value="PX domain"/>
    <property type="match status" value="1"/>
</dbReference>
<dbReference type="Pfam" id="PF00787">
    <property type="entry name" value="PX"/>
    <property type="match status" value="1"/>
</dbReference>
<dbReference type="EMBL" id="KQ964530">
    <property type="protein sequence ID" value="KXN69545.1"/>
    <property type="molecule type" value="Genomic_DNA"/>
</dbReference>
<keyword evidence="4" id="KW-1185">Reference proteome</keyword>
<sequence>MASNNKKVASHLQSFSPNFELEIKEAQQLRRDLITRCIEEELDYLLKVNFVRALKPREYKAVDADDTIDRTTPLPFMQHFFNKYFLSFPFLVIGNIKEFLDKLEVFLDHLLKAKLSTENDRSDVTKRTLVVLKLKKLLVLIYNNSINLKLDNLTATTKFIPPAMSREGCVNLDNTAKDLGKANLTQSESSSKLQGVLFTIDVVGVRNVIKRGTFRETSYGEFIIFLQSKGEEQQSYTNKRFEQFRQLYKALIKEFPLIELPSLPDKVKNANDTLYRESDRLNLRSFLRRLLALPQIALSGLMYRFLTETQIRLTEEDKLDISQRVLYQAKRDKEMKQYIQFIAKESTRYKHLWDICKKELAQPDGLMKFEQTLRTTSKLEELPEHYRAALEWGRLNFAATLYTTYCTTDNSVRFYQALVSTHKQIPYRTLSAILKYSNPTLMIKGVMDLLLAQPFGTASLMQRILTTGVTEQVKLAKDEIQDLEKQINDPLICQRIANFVYKPEERSTFDIPTNSSDYDRLLIIMNDHDIGPDLTVESIRKFWDSKQWVDQYNDPNTPSPPISLNQNGDPAYPEFRFLEKMQQLFVLQTRKRDLEQMTSLLFEGITGDLMKDVLAIFYGPLAEVYQAADISSFITKVSDFIEELIKTINVVNHSNTDSPDAPVYEKESSGGPLQEFIELSKRHEPALYEFIHNLYKQSKDGLFQNMLNWLSKILEDFKVGVNKTPLDLLEIINSKVPEDNFPTLKNDLLELKAWHWRRKVRRARNLQKKLLDSSGKNIDEDVKSHFLNNTRQSPPSQERCVITSDADGTKDEEDIVGIRRRNSFFDTGFGILDAEDLREMEDIEEMSLRQAYSNPFAAQSLANADLSQPMEVRLNPFGTAPYKPEPTNQTISSASIGLNDFSNNSTPAKIKKFVAPKTLPQISQEPYPQDQIIVIPSLLSNFRLWVKDNLVV</sequence>
<dbReference type="Proteomes" id="UP000070444">
    <property type="component" value="Unassembled WGS sequence"/>
</dbReference>
<feature type="domain" description="PX" evidence="2">
    <location>
        <begin position="200"/>
        <end position="313"/>
    </location>
</feature>
<dbReference type="GO" id="GO:0035091">
    <property type="term" value="F:phosphatidylinositol binding"/>
    <property type="evidence" value="ECO:0007669"/>
    <property type="project" value="InterPro"/>
</dbReference>
<feature type="region of interest" description="Disordered" evidence="1">
    <location>
        <begin position="787"/>
        <end position="806"/>
    </location>
</feature>
<dbReference type="STRING" id="796925.A0A137P3D6"/>
<dbReference type="InterPro" id="IPR024555">
    <property type="entry name" value="PX-associated"/>
</dbReference>
<dbReference type="PANTHER" id="PTHR47185:SF1">
    <property type="entry name" value="PX DOMAIN-CONTAINING PROTEIN YPR097W"/>
    <property type="match status" value="1"/>
</dbReference>
<dbReference type="InterPro" id="IPR036871">
    <property type="entry name" value="PX_dom_sf"/>
</dbReference>
<dbReference type="InterPro" id="IPR047168">
    <property type="entry name" value="LEC1-like"/>
</dbReference>
<protein>
    <recommendedName>
        <fullName evidence="2">PX domain-containing protein</fullName>
    </recommendedName>
</protein>
<dbReference type="PANTHER" id="PTHR47185">
    <property type="entry name" value="PX DOMAIN-CONTAINING PROTEIN YPR097W"/>
    <property type="match status" value="1"/>
</dbReference>
<dbReference type="OMA" id="QLWQDPE"/>
<dbReference type="SMART" id="SM00312">
    <property type="entry name" value="PX"/>
    <property type="match status" value="1"/>
</dbReference>
<gene>
    <name evidence="3" type="ORF">CONCODRAFT_7952</name>
</gene>